<dbReference type="KEGG" id="bvo:Pan97_35170"/>
<gene>
    <name evidence="2" type="ORF">Pan97_35170</name>
</gene>
<accession>A0A518CB61</accession>
<name>A0A518CB61_9BACT</name>
<keyword evidence="3" id="KW-1185">Reference proteome</keyword>
<dbReference type="EMBL" id="CP036289">
    <property type="protein sequence ID" value="QDU76467.1"/>
    <property type="molecule type" value="Genomic_DNA"/>
</dbReference>
<protein>
    <submittedName>
        <fullName evidence="2">Uncharacterized protein</fullName>
    </submittedName>
</protein>
<evidence type="ECO:0000313" key="3">
    <source>
        <dbReference type="Proteomes" id="UP000318626"/>
    </source>
</evidence>
<dbReference type="OrthoDB" id="285822at2"/>
<dbReference type="Proteomes" id="UP000318626">
    <property type="component" value="Chromosome"/>
</dbReference>
<reference evidence="3" key="1">
    <citation type="submission" date="2019-02" db="EMBL/GenBank/DDBJ databases">
        <title>Deep-cultivation of Planctomycetes and their phenomic and genomic characterization uncovers novel biology.</title>
        <authorList>
            <person name="Wiegand S."/>
            <person name="Jogler M."/>
            <person name="Boedeker C."/>
            <person name="Pinto D."/>
            <person name="Vollmers J."/>
            <person name="Rivas-Marin E."/>
            <person name="Kohn T."/>
            <person name="Peeters S.H."/>
            <person name="Heuer A."/>
            <person name="Rast P."/>
            <person name="Oberbeckmann S."/>
            <person name="Bunk B."/>
            <person name="Jeske O."/>
            <person name="Meyerdierks A."/>
            <person name="Storesund J.E."/>
            <person name="Kallscheuer N."/>
            <person name="Luecker S."/>
            <person name="Lage O.M."/>
            <person name="Pohl T."/>
            <person name="Merkel B.J."/>
            <person name="Hornburger P."/>
            <person name="Mueller R.-W."/>
            <person name="Bruemmer F."/>
            <person name="Labrenz M."/>
            <person name="Spormann A.M."/>
            <person name="Op den Camp H."/>
            <person name="Overmann J."/>
            <person name="Amann R."/>
            <person name="Jetten M.S.M."/>
            <person name="Mascher T."/>
            <person name="Medema M.H."/>
            <person name="Devos D.P."/>
            <person name="Kaster A.-K."/>
            <person name="Ovreas L."/>
            <person name="Rohde M."/>
            <person name="Galperin M.Y."/>
            <person name="Jogler C."/>
        </authorList>
    </citation>
    <scope>NUCLEOTIDE SEQUENCE [LARGE SCALE GENOMIC DNA]</scope>
    <source>
        <strain evidence="3">Pan97</strain>
    </source>
</reference>
<sequence length="208" mass="22842" precursor="true">MFWRLTALLFVFFLTPSAWAQTAKPANPSKISLEIMVVTLAADTRQGGFDEDLLSDIASAVKSHESKPWSVLQGAIGRLLPKERDSLASAIDAYTQHTFPDLEQRVNFATAFAGGHDSHRGSSTIPAAQTKVTAVPWILDEERFGLGVTVLSEVPMIVSGHHPPREREQTEMTSNTLVNDNEASIIMSRSHKDAHVQTLLLVIARVSR</sequence>
<keyword evidence="1" id="KW-0732">Signal</keyword>
<dbReference type="RefSeq" id="WP_144974593.1">
    <property type="nucleotide sequence ID" value="NZ_CP036289.1"/>
</dbReference>
<organism evidence="2 3">
    <name type="scientific">Bremerella volcania</name>
    <dbReference type="NCBI Taxonomy" id="2527984"/>
    <lineage>
        <taxon>Bacteria</taxon>
        <taxon>Pseudomonadati</taxon>
        <taxon>Planctomycetota</taxon>
        <taxon>Planctomycetia</taxon>
        <taxon>Pirellulales</taxon>
        <taxon>Pirellulaceae</taxon>
        <taxon>Bremerella</taxon>
    </lineage>
</organism>
<proteinExistence type="predicted"/>
<evidence type="ECO:0000313" key="2">
    <source>
        <dbReference type="EMBL" id="QDU76467.1"/>
    </source>
</evidence>
<feature type="chain" id="PRO_5021725521" evidence="1">
    <location>
        <begin position="21"/>
        <end position="208"/>
    </location>
</feature>
<dbReference type="AlphaFoldDB" id="A0A518CB61"/>
<evidence type="ECO:0000256" key="1">
    <source>
        <dbReference type="SAM" id="SignalP"/>
    </source>
</evidence>
<feature type="signal peptide" evidence="1">
    <location>
        <begin position="1"/>
        <end position="20"/>
    </location>
</feature>